<dbReference type="AlphaFoldDB" id="A0A6I4IB29"/>
<organism evidence="1 2">
    <name type="scientific">Mucilaginibacter aquatilis</name>
    <dbReference type="NCBI Taxonomy" id="1517760"/>
    <lineage>
        <taxon>Bacteria</taxon>
        <taxon>Pseudomonadati</taxon>
        <taxon>Bacteroidota</taxon>
        <taxon>Sphingobacteriia</taxon>
        <taxon>Sphingobacteriales</taxon>
        <taxon>Sphingobacteriaceae</taxon>
        <taxon>Mucilaginibacter</taxon>
    </lineage>
</organism>
<protein>
    <submittedName>
        <fullName evidence="1">Carboxypeptidase regulatory-like domain-containing protein</fullName>
    </submittedName>
</protein>
<dbReference type="EMBL" id="WQLA01000006">
    <property type="protein sequence ID" value="MVN92322.1"/>
    <property type="molecule type" value="Genomic_DNA"/>
</dbReference>
<keyword evidence="1" id="KW-0121">Carboxypeptidase</keyword>
<gene>
    <name evidence="1" type="ORF">GO816_14390</name>
</gene>
<evidence type="ECO:0000313" key="2">
    <source>
        <dbReference type="Proteomes" id="UP000434850"/>
    </source>
</evidence>
<dbReference type="InterPro" id="IPR008964">
    <property type="entry name" value="Invasin/intimin_cell_adhesion"/>
</dbReference>
<dbReference type="Gene3D" id="2.60.40.10">
    <property type="entry name" value="Immunoglobulins"/>
    <property type="match status" value="1"/>
</dbReference>
<keyword evidence="1" id="KW-0645">Protease</keyword>
<proteinExistence type="predicted"/>
<keyword evidence="2" id="KW-1185">Reference proteome</keyword>
<evidence type="ECO:0000313" key="1">
    <source>
        <dbReference type="EMBL" id="MVN92322.1"/>
    </source>
</evidence>
<keyword evidence="1" id="KW-0378">Hydrolase</keyword>
<name>A0A6I4IB29_9SPHI</name>
<dbReference type="Proteomes" id="UP000434850">
    <property type="component" value="Unassembled WGS sequence"/>
</dbReference>
<sequence length="868" mass="95991">MASSRPIEKLYLHFDKPYYAVDDTVFFKAYLTDNYKQPSQLSKVIYVELMNSRDSLVQMLKLPVKEGVAYGSIPLPELTFRQDNYHIRAYSKWMANFDAAYFFTKTLPVGNAIDKQINTFISSTKTGSDKSLQVTSRIVFKDTDGNPQAGKKVTWEVSSNVDDVAKGKGTTDQNGAITVSFTNNKQVDLTGAAITAFIDLGSGKRAGRNFPLKSVLGNADVQFFPEGGELLNGTRTRVAVKAVSSNGRGINFTGVITDNSGATVANISSQHAGMGSFTMLPETGKQYKANITFTNGLKASYDLPKVQVSGINLSMTTADAQNVTLKMLASPAFFEANKGKVFYIIAQSSNTVCFAAQTALKEQIFSANIPSSKFPTGLVQFTLFTSTGIPVSERLIFVQHKDQLNLNVTSDKPAYGVRQKVKFNVTAKNKTGPVDGNFSVSVIDESKVPVDEDGETTILTSLLLTSDLKGYIEKPNYYFNKVNNQTVSDLDVLMLTQGYRRFSYTDVIAGRLQPITYLPEQGIEIAGTLRTLNGMPFKGGNVRLYIPDKYFSANAVSDPEGRFKFSNLSFPDSMKIIATAKNNYNGKNLMLMLEPITYPAINKNQLYPDEVANIDSTMRPYLLNSKKQFNSMHVLKEVVVRAPKTPKINHTAYPALSGLSSIPDHLVTGDRFICPMLLTCLQGTLMGVTYDQSTNAFYVTRDYNQGRRVPMAIYVRGMPVDVNYLASMQSTDVESVEIFLRDDLGLINNANQTNGVLVFNTKTPPKGTKISLQELQELIPQPNTVNIMPKGYDIAREFYMPKYDVPKPVGMDLRSTIYWNPRVVTDKATGATSVEFYNADGKGSYRAVIEGFDKDGNIGRSVYRYKVQ</sequence>
<comment type="caution">
    <text evidence="1">The sequence shown here is derived from an EMBL/GenBank/DDBJ whole genome shotgun (WGS) entry which is preliminary data.</text>
</comment>
<accession>A0A6I4IB29</accession>
<dbReference type="Gene3D" id="2.60.40.1930">
    <property type="match status" value="1"/>
</dbReference>
<reference evidence="1 2" key="1">
    <citation type="submission" date="2019-12" db="EMBL/GenBank/DDBJ databases">
        <title>Mucilaginibacter sp. HME9299 genome sequencing and assembly.</title>
        <authorList>
            <person name="Kang H."/>
            <person name="Kim H."/>
            <person name="Joh K."/>
        </authorList>
    </citation>
    <scope>NUCLEOTIDE SEQUENCE [LARGE SCALE GENOMIC DNA]</scope>
    <source>
        <strain evidence="1 2">HME9299</strain>
    </source>
</reference>
<dbReference type="GO" id="GO:0004180">
    <property type="term" value="F:carboxypeptidase activity"/>
    <property type="evidence" value="ECO:0007669"/>
    <property type="project" value="UniProtKB-KW"/>
</dbReference>
<dbReference type="OrthoDB" id="609485at2"/>
<dbReference type="SUPFAM" id="SSF49373">
    <property type="entry name" value="Invasin/intimin cell-adhesion fragments"/>
    <property type="match status" value="1"/>
</dbReference>
<dbReference type="InterPro" id="IPR013783">
    <property type="entry name" value="Ig-like_fold"/>
</dbReference>